<organism evidence="2">
    <name type="scientific">Ignisphaera aggregans</name>
    <dbReference type="NCBI Taxonomy" id="334771"/>
    <lineage>
        <taxon>Archaea</taxon>
        <taxon>Thermoproteota</taxon>
        <taxon>Thermoprotei</taxon>
        <taxon>Desulfurococcales</taxon>
        <taxon>Desulfurococcaceae</taxon>
        <taxon>Ignisphaera</taxon>
    </lineage>
</organism>
<protein>
    <submittedName>
        <fullName evidence="2">Uncharacterized protein</fullName>
    </submittedName>
</protein>
<dbReference type="SUPFAM" id="SSF50998">
    <property type="entry name" value="Quinoprotein alcohol dehydrogenase-like"/>
    <property type="match status" value="1"/>
</dbReference>
<dbReference type="AlphaFoldDB" id="A0A7J2U3C6"/>
<dbReference type="InterPro" id="IPR011047">
    <property type="entry name" value="Quinoprotein_ADH-like_sf"/>
</dbReference>
<reference evidence="2" key="1">
    <citation type="journal article" date="2020" name="mSystems">
        <title>Genome- and Community-Level Interaction Insights into Carbon Utilization and Element Cycling Functions of Hydrothermarchaeota in Hydrothermal Sediment.</title>
        <authorList>
            <person name="Zhou Z."/>
            <person name="Liu Y."/>
            <person name="Xu W."/>
            <person name="Pan J."/>
            <person name="Luo Z.H."/>
            <person name="Li M."/>
        </authorList>
    </citation>
    <scope>NUCLEOTIDE SEQUENCE [LARGE SCALE GENOMIC DNA]</scope>
    <source>
        <strain evidence="2">SpSt-125</strain>
    </source>
</reference>
<sequence length="401" mass="43610">MVIYVRLCLAVFVLCLFIAPYLHTFSHAVSLLPGVGAPNAVCLFNESLYLFGFENLSGYPRVYAVVVDALSGAIVKVFVGSFGGFYDCAVYGGRVYAVGAVNVSRSSTSWLITVFGDGLNCSGNVSISLSRGVDVAMDIAVLGNSLYVAGVINRTGFSWIRIERRALDTLSLEAVYSIPIGLGKRAVPRIAMLRNSIVLGYTLNDVTHIIFLSNDLKPLDSMELGYGWHLLSIAADDNCIYLGTTEGIAKVCNGIVKAFHYANGGSAISVKMFNNSITALILIPNATSTAIAELRILDKDLELLHREVLDRNAKYQLYIKPLEIVNNRIFIAIAERGWVLKSIDISPQLAQHKETALSISIEIITAVVYTATIIIAITLYTISEKELNRSSKTCLSPHSKV</sequence>
<keyword evidence="1" id="KW-0812">Transmembrane</keyword>
<name>A0A7J2U3C6_9CREN</name>
<keyword evidence="1" id="KW-0472">Membrane</keyword>
<gene>
    <name evidence="2" type="ORF">ENO26_07015</name>
</gene>
<feature type="transmembrane region" description="Helical" evidence="1">
    <location>
        <begin position="363"/>
        <end position="382"/>
    </location>
</feature>
<accession>A0A7J2U3C6</accession>
<dbReference type="EMBL" id="DSEU01000046">
    <property type="protein sequence ID" value="HEM67294.1"/>
    <property type="molecule type" value="Genomic_DNA"/>
</dbReference>
<evidence type="ECO:0000313" key="2">
    <source>
        <dbReference type="EMBL" id="HEM67294.1"/>
    </source>
</evidence>
<proteinExistence type="predicted"/>
<keyword evidence="1" id="KW-1133">Transmembrane helix</keyword>
<evidence type="ECO:0000256" key="1">
    <source>
        <dbReference type="SAM" id="Phobius"/>
    </source>
</evidence>
<comment type="caution">
    <text evidence="2">The sequence shown here is derived from an EMBL/GenBank/DDBJ whole genome shotgun (WGS) entry which is preliminary data.</text>
</comment>